<dbReference type="EMBL" id="CABVLZ010000010">
    <property type="protein sequence ID" value="VVU95728.1"/>
    <property type="molecule type" value="Genomic_DNA"/>
</dbReference>
<gene>
    <name evidence="1" type="ORF">CPAV1605_1483</name>
</gene>
<protein>
    <submittedName>
        <fullName evidence="1">Uncharacterized protein</fullName>
    </submittedName>
</protein>
<accession>A0A5E8CK62</accession>
<proteinExistence type="predicted"/>
<evidence type="ECO:0000313" key="1">
    <source>
        <dbReference type="EMBL" id="VVU95728.1"/>
    </source>
</evidence>
<reference evidence="1" key="1">
    <citation type="submission" date="2019-09" db="EMBL/GenBank/DDBJ databases">
        <authorList>
            <person name="Needham M D."/>
        </authorList>
    </citation>
    <scope>NUCLEOTIDE SEQUENCE</scope>
</reference>
<organism evidence="1">
    <name type="scientific">seawater metagenome</name>
    <dbReference type="NCBI Taxonomy" id="1561972"/>
    <lineage>
        <taxon>unclassified sequences</taxon>
        <taxon>metagenomes</taxon>
        <taxon>ecological metagenomes</taxon>
    </lineage>
</organism>
<sequence length="509" mass="60490">MILIYVFFILLMILLFVKKYILNKTFSLTNGISLILKIFKTHGMEKIIILEDSNQKNIQNFIKTELKRSNFDYNLVKEDKRFISLTHSYDLCNEQIPVIILFDIYSNVLEYIPKRSIVLIVSNNFINSPKYLYIHKSNDITLNLRNYIDTIKNFKSTKLLVIPPYLLQSEFSYALQLKLLINKEKKNLDLKDNIIIPEEYFLISEDKNYIDLKSDEEKICIQNNDIKILKKINLILKINYVFMGINDVYDFTPIVSKDRDFNLKNIFKQIYKEKSLLVISPTCILSTEILNLLPVIENYIFIHYDKFNKGVFINTSSYKSIIIIKMNGLINNLVSKTQIVIKNSSNNRTINIHPFEFFRELYYFIVENNIMQIDFKKENKEYLLLAHNDYKSFSDLQQLYFIENLELISFMNLSDFLRVFKIENHIKIITDAKNFEACIDSLSDIKIKKLKFICFVHNFNLLKDEKNYLENNNYNLLNLDLINYYNLSSFNIILESTKRSTIVFFKKFN</sequence>
<dbReference type="AlphaFoldDB" id="A0A5E8CK62"/>
<name>A0A5E8CK62_9ZZZZ</name>